<dbReference type="Gene3D" id="1.25.40.590">
    <property type="entry name" value="Type IV / VI secretion system, DotU"/>
    <property type="match status" value="1"/>
</dbReference>
<dbReference type="InterPro" id="IPR038522">
    <property type="entry name" value="T4/T6SS_DotU_sf"/>
</dbReference>
<evidence type="ECO:0000256" key="2">
    <source>
        <dbReference type="SAM" id="MobiDB-lite"/>
    </source>
</evidence>
<dbReference type="NCBIfam" id="NF038228">
    <property type="entry name" value="IcmH_DotU_IVB"/>
    <property type="match status" value="1"/>
</dbReference>
<dbReference type="InterPro" id="IPR017733">
    <property type="entry name" value="OmpA-like_dom_proteobacteria"/>
</dbReference>
<keyword evidence="1" id="KW-0472">Membrane</keyword>
<dbReference type="InterPro" id="IPR017732">
    <property type="entry name" value="T4/T6SS_DotU"/>
</dbReference>
<dbReference type="PROSITE" id="PS51123">
    <property type="entry name" value="OMPA_2"/>
    <property type="match status" value="1"/>
</dbReference>
<dbReference type="EMBL" id="BSPC01000052">
    <property type="protein sequence ID" value="GLS21632.1"/>
    <property type="molecule type" value="Genomic_DNA"/>
</dbReference>
<feature type="region of interest" description="Disordered" evidence="2">
    <location>
        <begin position="1"/>
        <end position="84"/>
    </location>
</feature>
<dbReference type="CDD" id="cd07185">
    <property type="entry name" value="OmpA_C-like"/>
    <property type="match status" value="1"/>
</dbReference>
<keyword evidence="5" id="KW-1185">Reference proteome</keyword>
<proteinExistence type="predicted"/>
<comment type="caution">
    <text evidence="4">The sequence shown here is derived from an EMBL/GenBank/DDBJ whole genome shotgun (WGS) entry which is preliminary data.</text>
</comment>
<dbReference type="NCBIfam" id="TIGR03349">
    <property type="entry name" value="IV_VI_DotU"/>
    <property type="match status" value="1"/>
</dbReference>
<feature type="domain" description="OmpA-like" evidence="3">
    <location>
        <begin position="369"/>
        <end position="490"/>
    </location>
</feature>
<protein>
    <recommendedName>
        <fullName evidence="3">OmpA-like domain-containing protein</fullName>
    </recommendedName>
</protein>
<reference evidence="5" key="1">
    <citation type="journal article" date="2019" name="Int. J. Syst. Evol. Microbiol.">
        <title>The Global Catalogue of Microorganisms (GCM) 10K type strain sequencing project: providing services to taxonomists for standard genome sequencing and annotation.</title>
        <authorList>
            <consortium name="The Broad Institute Genomics Platform"/>
            <consortium name="The Broad Institute Genome Sequencing Center for Infectious Disease"/>
            <person name="Wu L."/>
            <person name="Ma J."/>
        </authorList>
    </citation>
    <scope>NUCLEOTIDE SEQUENCE [LARGE SCALE GENOMIC DNA]</scope>
    <source>
        <strain evidence="5">NBRC 101365</strain>
    </source>
</reference>
<evidence type="ECO:0000259" key="3">
    <source>
        <dbReference type="PROSITE" id="PS51123"/>
    </source>
</evidence>
<dbReference type="Gene3D" id="3.30.1330.60">
    <property type="entry name" value="OmpA-like domain"/>
    <property type="match status" value="1"/>
</dbReference>
<dbReference type="SUPFAM" id="SSF103088">
    <property type="entry name" value="OmpA-like"/>
    <property type="match status" value="1"/>
</dbReference>
<dbReference type="InterPro" id="IPR050330">
    <property type="entry name" value="Bact_OuterMem_StrucFunc"/>
</dbReference>
<evidence type="ECO:0000256" key="1">
    <source>
        <dbReference type="PROSITE-ProRule" id="PRU00473"/>
    </source>
</evidence>
<evidence type="ECO:0000313" key="4">
    <source>
        <dbReference type="EMBL" id="GLS21632.1"/>
    </source>
</evidence>
<sequence>MTNGKGPFGSNPESEKTVIKPNPGGRRDGRAVPYAGGTPSPTPAPAQDIWGGARVAAGAGNPPPPYQPVPETARQQAPLPLGPSAIDLASLGASDKTGGPNPILEAAMPLLLVLANIRIARQVPQVAPMMNTVALGIENFETVLHGQNIPEPQVRTAKYVVCATADDIVQNLPSSDRNLWTQYSMLSRYFQVRDSGVGFFDELTKLRQSPQINHNLLGLMHACMSLGFEGKYRVAGGDVQHQQIRRDIYETLRTREARLTDDISPHWRGQDIAAAYVRQAVPLWAVTSVAAGLLLVSFLAFRWLLGDLSDTASATLLTLHPATDINIYRTVPAPPPPPPPIPVTTQLQRIRERLKDDIAASKVSADYYGKDIVVRLLNDSLFDKGSTTIRADAIPVIGHIAAALDKEPGQIRIVGHTDNTPVRATVRYKDNQQLSEQRAQAVEQILVQGVSDPKRLTTAGLADTAPIDMSNTAEGRARNRRVEVFIPREDM</sequence>
<dbReference type="Pfam" id="PF00691">
    <property type="entry name" value="OmpA"/>
    <property type="match status" value="1"/>
</dbReference>
<dbReference type="PANTHER" id="PTHR30329">
    <property type="entry name" value="STATOR ELEMENT OF FLAGELLAR MOTOR COMPLEX"/>
    <property type="match status" value="1"/>
</dbReference>
<organism evidence="4 5">
    <name type="scientific">Labrys miyagiensis</name>
    <dbReference type="NCBI Taxonomy" id="346912"/>
    <lineage>
        <taxon>Bacteria</taxon>
        <taxon>Pseudomonadati</taxon>
        <taxon>Pseudomonadota</taxon>
        <taxon>Alphaproteobacteria</taxon>
        <taxon>Hyphomicrobiales</taxon>
        <taxon>Xanthobacteraceae</taxon>
        <taxon>Labrys</taxon>
    </lineage>
</organism>
<evidence type="ECO:0000313" key="5">
    <source>
        <dbReference type="Proteomes" id="UP001156882"/>
    </source>
</evidence>
<dbReference type="RefSeq" id="WP_284314638.1">
    <property type="nucleotide sequence ID" value="NZ_BSPC01000052.1"/>
</dbReference>
<dbReference type="InterPro" id="IPR036737">
    <property type="entry name" value="OmpA-like_sf"/>
</dbReference>
<name>A0ABQ6CMP1_9HYPH</name>
<dbReference type="PANTHER" id="PTHR30329:SF19">
    <property type="entry name" value="OUTER MEMBRANE PROTEIN, OMPA FAMILY"/>
    <property type="match status" value="1"/>
</dbReference>
<dbReference type="Pfam" id="PF09850">
    <property type="entry name" value="DotU"/>
    <property type="match status" value="1"/>
</dbReference>
<dbReference type="InterPro" id="IPR006665">
    <property type="entry name" value="OmpA-like"/>
</dbReference>
<accession>A0ABQ6CMP1</accession>
<dbReference type="Proteomes" id="UP001156882">
    <property type="component" value="Unassembled WGS sequence"/>
</dbReference>
<dbReference type="NCBIfam" id="TIGR03350">
    <property type="entry name" value="type_VI_ompA"/>
    <property type="match status" value="1"/>
</dbReference>
<gene>
    <name evidence="4" type="ORF">GCM10007874_46490</name>
</gene>